<name>A0A1I0FD14_9RHOB</name>
<evidence type="ECO:0000313" key="2">
    <source>
        <dbReference type="Proteomes" id="UP000199180"/>
    </source>
</evidence>
<dbReference type="AlphaFoldDB" id="A0A1I0FD14"/>
<gene>
    <name evidence="1" type="ORF">SAMN04489858_106158</name>
</gene>
<reference evidence="1 2" key="1">
    <citation type="submission" date="2016-10" db="EMBL/GenBank/DDBJ databases">
        <authorList>
            <person name="de Groot N.N."/>
        </authorList>
    </citation>
    <scope>NUCLEOTIDE SEQUENCE [LARGE SCALE GENOMIC DNA]</scope>
    <source>
        <strain evidence="1 2">DSM 17862</strain>
    </source>
</reference>
<accession>A0A1I0FD14</accession>
<evidence type="ECO:0000313" key="1">
    <source>
        <dbReference type="EMBL" id="SET55411.1"/>
    </source>
</evidence>
<keyword evidence="2" id="KW-1185">Reference proteome</keyword>
<dbReference type="Proteomes" id="UP000199180">
    <property type="component" value="Unassembled WGS sequence"/>
</dbReference>
<proteinExistence type="predicted"/>
<dbReference type="EMBL" id="FOHO01000006">
    <property type="protein sequence ID" value="SET55411.1"/>
    <property type="molecule type" value="Genomic_DNA"/>
</dbReference>
<sequence length="32" mass="3269">MIRVWQGEITTLAAGAIVSAAASAQLLEGALR</sequence>
<protein>
    <submittedName>
        <fullName evidence="1">Uncharacterized protein</fullName>
    </submittedName>
</protein>
<organism evidence="1 2">
    <name type="scientific">Paracoccus homiensis</name>
    <dbReference type="NCBI Taxonomy" id="364199"/>
    <lineage>
        <taxon>Bacteria</taxon>
        <taxon>Pseudomonadati</taxon>
        <taxon>Pseudomonadota</taxon>
        <taxon>Alphaproteobacteria</taxon>
        <taxon>Rhodobacterales</taxon>
        <taxon>Paracoccaceae</taxon>
        <taxon>Paracoccus</taxon>
    </lineage>
</organism>
<dbReference type="STRING" id="364199.SAMN04489858_106158"/>